<feature type="transmembrane region" description="Helical" evidence="9">
    <location>
        <begin position="470"/>
        <end position="495"/>
    </location>
</feature>
<keyword evidence="3" id="KW-1003">Cell membrane</keyword>
<evidence type="ECO:0000256" key="9">
    <source>
        <dbReference type="SAM" id="Phobius"/>
    </source>
</evidence>
<evidence type="ECO:0000256" key="2">
    <source>
        <dbReference type="ARBA" id="ARBA00008685"/>
    </source>
</evidence>
<evidence type="ECO:0000256" key="7">
    <source>
        <dbReference type="ARBA" id="ARBA00023170"/>
    </source>
</evidence>
<dbReference type="PANTHER" id="PTHR42643:SF32">
    <property type="entry name" value="IONOTROPIC RECEPTOR 31A, ISOFORM C-RELATED"/>
    <property type="match status" value="1"/>
</dbReference>
<dbReference type="AlphaFoldDB" id="A0A7M7GJN5"/>
<keyword evidence="6 9" id="KW-0472">Membrane</keyword>
<comment type="subcellular location">
    <subcellularLocation>
        <location evidence="1">Cell membrane</location>
        <topology evidence="1">Multi-pass membrane protein</topology>
    </subcellularLocation>
</comment>
<dbReference type="Pfam" id="PF24576">
    <property type="entry name" value="IR75A_N"/>
    <property type="match status" value="2"/>
</dbReference>
<keyword evidence="8" id="KW-0325">Glycoprotein</keyword>
<dbReference type="GO" id="GO:0050906">
    <property type="term" value="P:detection of stimulus involved in sensory perception"/>
    <property type="evidence" value="ECO:0007669"/>
    <property type="project" value="UniProtKB-ARBA"/>
</dbReference>
<evidence type="ECO:0000313" key="13">
    <source>
        <dbReference type="Proteomes" id="UP000005203"/>
    </source>
</evidence>
<feature type="transmembrane region" description="Helical" evidence="9">
    <location>
        <begin position="251"/>
        <end position="272"/>
    </location>
</feature>
<feature type="domain" description="Ionotropic glutamate receptor C-terminal" evidence="10">
    <location>
        <begin position="218"/>
        <end position="476"/>
    </location>
</feature>
<evidence type="ECO:0000256" key="5">
    <source>
        <dbReference type="ARBA" id="ARBA00022989"/>
    </source>
</evidence>
<keyword evidence="7" id="KW-0675">Receptor</keyword>
<dbReference type="GO" id="GO:0015276">
    <property type="term" value="F:ligand-gated monoatomic ion channel activity"/>
    <property type="evidence" value="ECO:0007669"/>
    <property type="project" value="InterPro"/>
</dbReference>
<dbReference type="Pfam" id="PF00060">
    <property type="entry name" value="Lig_chan"/>
    <property type="match status" value="1"/>
</dbReference>
<keyword evidence="4 9" id="KW-0812">Transmembrane</keyword>
<evidence type="ECO:0000256" key="4">
    <source>
        <dbReference type="ARBA" id="ARBA00022692"/>
    </source>
</evidence>
<protein>
    <submittedName>
        <fullName evidence="14">Uncharacterized protein LOC102656088</fullName>
    </submittedName>
</protein>
<feature type="transmembrane region" description="Helical" evidence="9">
    <location>
        <begin position="279"/>
        <end position="297"/>
    </location>
</feature>
<gene>
    <name evidence="14" type="primary">LOC102656088</name>
</gene>
<dbReference type="OrthoDB" id="413361at2759"/>
<evidence type="ECO:0000256" key="8">
    <source>
        <dbReference type="ARBA" id="ARBA00023180"/>
    </source>
</evidence>
<accession>A0A7M7GJN5</accession>
<accession>A0A8B6YRH4</accession>
<dbReference type="GeneID" id="102656088"/>
<feature type="transmembrane region" description="Helical" evidence="9">
    <location>
        <begin position="1081"/>
        <end position="1106"/>
    </location>
</feature>
<reference evidence="14" key="2">
    <citation type="submission" date="2025-04" db="UniProtKB">
        <authorList>
            <consortium name="RefSeq"/>
        </authorList>
    </citation>
    <scope>IDENTIFICATION</scope>
    <source>
        <strain evidence="14">DH4</strain>
        <tissue evidence="14">Whole body</tissue>
    </source>
</reference>
<feature type="transmembrane region" description="Helical" evidence="9">
    <location>
        <begin position="835"/>
        <end position="853"/>
    </location>
</feature>
<organism evidence="12">
    <name type="scientific">Apis mellifera</name>
    <name type="common">Honeybee</name>
    <dbReference type="NCBI Taxonomy" id="7460"/>
    <lineage>
        <taxon>Eukaryota</taxon>
        <taxon>Metazoa</taxon>
        <taxon>Ecdysozoa</taxon>
        <taxon>Arthropoda</taxon>
        <taxon>Hexapoda</taxon>
        <taxon>Insecta</taxon>
        <taxon>Pterygota</taxon>
        <taxon>Neoptera</taxon>
        <taxon>Endopterygota</taxon>
        <taxon>Hymenoptera</taxon>
        <taxon>Apocrita</taxon>
        <taxon>Aculeata</taxon>
        <taxon>Apoidea</taxon>
        <taxon>Anthophila</taxon>
        <taxon>Apidae</taxon>
        <taxon>Apis</taxon>
    </lineage>
</organism>
<keyword evidence="13" id="KW-1185">Reference proteome</keyword>
<dbReference type="InterPro" id="IPR052192">
    <property type="entry name" value="Insect_Ionotropic_Sensory_Rcpt"/>
</dbReference>
<feature type="domain" description="Ionotropic receptor 75a N-terminal" evidence="11">
    <location>
        <begin position="2"/>
        <end position="98"/>
    </location>
</feature>
<evidence type="ECO:0000313" key="14">
    <source>
        <dbReference type="RefSeq" id="XP_006558190.2"/>
    </source>
</evidence>
<dbReference type="InterPro" id="IPR001320">
    <property type="entry name" value="Iontro_rcpt_C"/>
</dbReference>
<name>A0A7M7GJN5_APIME</name>
<dbReference type="Gene3D" id="1.10.287.70">
    <property type="match status" value="2"/>
</dbReference>
<dbReference type="InterPro" id="IPR057074">
    <property type="entry name" value="IR75A_N"/>
</dbReference>
<dbReference type="RefSeq" id="XP_006558190.2">
    <property type="nucleotide sequence ID" value="XM_006558127.3"/>
</dbReference>
<dbReference type="Proteomes" id="UP000005203">
    <property type="component" value="Linkage group LG6"/>
</dbReference>
<dbReference type="GO" id="GO:0005886">
    <property type="term" value="C:plasma membrane"/>
    <property type="evidence" value="ECO:0007669"/>
    <property type="project" value="UniProtKB-SubCell"/>
</dbReference>
<dbReference type="SUPFAM" id="SSF53850">
    <property type="entry name" value="Periplasmic binding protein-like II"/>
    <property type="match status" value="2"/>
</dbReference>
<reference evidence="12" key="1">
    <citation type="submission" date="2021-01" db="UniProtKB">
        <authorList>
            <consortium name="EnsemblMetazoa"/>
        </authorList>
    </citation>
    <scope>IDENTIFICATION</scope>
    <source>
        <strain evidence="12">DH4</strain>
    </source>
</reference>
<feature type="transmembrane region" description="Helical" evidence="9">
    <location>
        <begin position="221"/>
        <end position="239"/>
    </location>
</feature>
<proteinExistence type="inferred from homology"/>
<comment type="similarity">
    <text evidence="2">Belongs to the glutamate-gated ion channel (TC 1.A.10.1) family.</text>
</comment>
<evidence type="ECO:0000259" key="11">
    <source>
        <dbReference type="Pfam" id="PF24576"/>
    </source>
</evidence>
<evidence type="ECO:0000256" key="1">
    <source>
        <dbReference type="ARBA" id="ARBA00004651"/>
    </source>
</evidence>
<feature type="domain" description="Ionotropic receptor 75a N-terminal" evidence="11">
    <location>
        <begin position="527"/>
        <end position="710"/>
    </location>
</feature>
<evidence type="ECO:0000313" key="12">
    <source>
        <dbReference type="EnsemblMetazoa" id="XP_006558190"/>
    </source>
</evidence>
<dbReference type="EnsemblMetazoa" id="XM_006558127">
    <property type="protein sequence ID" value="XP_006558190"/>
    <property type="gene ID" value="LOC102656088"/>
</dbReference>
<evidence type="ECO:0000256" key="3">
    <source>
        <dbReference type="ARBA" id="ARBA00022475"/>
    </source>
</evidence>
<evidence type="ECO:0000256" key="6">
    <source>
        <dbReference type="ARBA" id="ARBA00023136"/>
    </source>
</evidence>
<evidence type="ECO:0000259" key="10">
    <source>
        <dbReference type="Pfam" id="PF00060"/>
    </source>
</evidence>
<dbReference type="KEGG" id="ame:102656088"/>
<dbReference type="PANTHER" id="PTHR42643">
    <property type="entry name" value="IONOTROPIC RECEPTOR 20A-RELATED"/>
    <property type="match status" value="1"/>
</dbReference>
<sequence>MYDEMHKWLILGSNLSHVLEILNDETFSVSTDVIIAVPSADNYILYDVYNPCKDRGGSMNVTYFGMWNFKTGLNVNLNQSKFARRSNLHGMKLKVGIVVNFKPENMSLHDMMLQYSMKSKYGRSKFLYILLQHMSDIFNFTMKIVQINAQRRFDNSGPIFAAFKKKLIDFSANPVAMKVDRLHNGDIIRPIWPIRSCFMFRTISSTKVKPDQFLKPLSVKVWYVILAMIGVVTTILIIFLKLENIGTPTEIYGLSVLLTIGALSQQGSAFIPTRCASRIALLQVLFFSLLILNYYSASVVSSRLKNKGEKMNDSLINLAKSNLKVAVEPTPYIRSFLQVSDKEVKYFYDNCWTKIPELYKYLPLEEGLNRVAEGSLAYHTMTDSAYPYIEHTFNYRSICELTEVHLFRAVLAFYARHHSPFTELMKVGLTKIHNVGIQKRELIRWTARKPFCPNNLLIAEPLSIHEAAPIFIFLCISIILSILICIIENMIFCLFRPRFKFKKRNSRMHPIFFILLQFLSISNAQDHIFIRDYFLYKKVRNVVGFSCGDTIGDFNLLKTLSTTGIYTIIRESSVKIDFQRFMKSETWTVGVVIDLRCHNETAAVRIFKNSSKYRMYDYSYNWLILGSNYNHSISLLNDTAYNIITDVALAISNRNGFHLYDVFNHCKYRGGILNVTELGTWHIYSGLKIFLTQPLIIRRANMHGMRLKISGVIQYRPKDMRLEDYMQDINTRSLDSMHKFVHAMILHIGELFNFSVHASEIIYWDRHSVHGLIFEFLRSNYIDFASNPRIMVSERLDYASLIGAAWPIKPCFMLLSTSTNKIKLEIFLKPFTRQTWYVFAAFGIFFIFIMKIIMNREDVGKKEKYSGAIILSVGILAQQGANFLPKRLPSRIALFQITVHGWIMYNYYSASIVSARLSEPLDMMEDSVTVLADSNLKIAAEAVPYLNYFLYNLNWESDYFRKKRWDPLPESKRYLPIEEGIRQVGQGILAYHTDPNTAYPYVERMFDSNKICKLTEIHLFKQSLMGMYASHNGQFIEIAKIGLTKMFNTGLRNRQIKYWSSRKPECQLDTLSTRSITIYEIAPALILLAFGILVAGIICIMENIIYNRFMKEINQRRKSETKESFSSDNSRNNLLDIIA</sequence>
<keyword evidence="5 9" id="KW-1133">Transmembrane helix</keyword>